<accession>A0A1P8UVX2</accession>
<evidence type="ECO:0000313" key="2">
    <source>
        <dbReference type="Proteomes" id="UP000187059"/>
    </source>
</evidence>
<reference evidence="1 2" key="1">
    <citation type="submission" date="2016-04" db="EMBL/GenBank/DDBJ databases">
        <title>Deep-sea bacteria in the southern Pacific.</title>
        <authorList>
            <person name="Tang K."/>
        </authorList>
    </citation>
    <scope>NUCLEOTIDE SEQUENCE [LARGE SCALE GENOMIC DNA]</scope>
    <source>
        <strain evidence="1 2">JLT2014</strain>
    </source>
</reference>
<dbReference type="STRING" id="1250539.Ga0080574_TMP3217"/>
<organism evidence="1 2">
    <name type="scientific">Salipiger abyssi</name>
    <dbReference type="NCBI Taxonomy" id="1250539"/>
    <lineage>
        <taxon>Bacteria</taxon>
        <taxon>Pseudomonadati</taxon>
        <taxon>Pseudomonadota</taxon>
        <taxon>Alphaproteobacteria</taxon>
        <taxon>Rhodobacterales</taxon>
        <taxon>Roseobacteraceae</taxon>
        <taxon>Salipiger</taxon>
    </lineage>
</organism>
<dbReference type="AlphaFoldDB" id="A0A1P8UVX2"/>
<protein>
    <submittedName>
        <fullName evidence="1">Uncharacterized protein</fullName>
    </submittedName>
</protein>
<proteinExistence type="predicted"/>
<gene>
    <name evidence="1" type="ORF">Ga0080574_TMP3217</name>
</gene>
<sequence>MSALFDRTFLFHPDSFRSGRPRSMPPQTHILMPRYLLSQDGQIRAHLMGNSGISFISHQQIGWRRGSVAGPATIPWSRVNGVLSSQGKSGEKGICRGNGRL</sequence>
<dbReference type="KEGG" id="paby:Ga0080574_TMP3217"/>
<evidence type="ECO:0000313" key="1">
    <source>
        <dbReference type="EMBL" id="APZ53551.1"/>
    </source>
</evidence>
<dbReference type="EMBL" id="CP015093">
    <property type="protein sequence ID" value="APZ53551.1"/>
    <property type="molecule type" value="Genomic_DNA"/>
</dbReference>
<keyword evidence="2" id="KW-1185">Reference proteome</keyword>
<dbReference type="Proteomes" id="UP000187059">
    <property type="component" value="Chromosome"/>
</dbReference>
<name>A0A1P8UVX2_9RHOB</name>